<evidence type="ECO:0000256" key="2">
    <source>
        <dbReference type="SAM" id="SignalP"/>
    </source>
</evidence>
<reference evidence="3" key="1">
    <citation type="submission" date="2022-12" db="EMBL/GenBank/DDBJ databases">
        <title>New Phytohabitans aurantiacus sp. RD004123 nov., an actinomycete isolated from soil.</title>
        <authorList>
            <person name="Triningsih D.W."/>
            <person name="Harunari E."/>
            <person name="Igarashi Y."/>
        </authorList>
    </citation>
    <scope>NUCLEOTIDE SEQUENCE</scope>
    <source>
        <strain evidence="3">RD004123</strain>
    </source>
</reference>
<evidence type="ECO:0008006" key="5">
    <source>
        <dbReference type="Google" id="ProtNLM"/>
    </source>
</evidence>
<dbReference type="EMBL" id="BSDI01000029">
    <property type="protein sequence ID" value="GLI00018.1"/>
    <property type="molecule type" value="Genomic_DNA"/>
</dbReference>
<keyword evidence="1" id="KW-0472">Membrane</keyword>
<feature type="transmembrane region" description="Helical" evidence="1">
    <location>
        <begin position="293"/>
        <end position="312"/>
    </location>
</feature>
<feature type="signal peptide" evidence="2">
    <location>
        <begin position="1"/>
        <end position="25"/>
    </location>
</feature>
<keyword evidence="1" id="KW-1133">Transmembrane helix</keyword>
<dbReference type="Proteomes" id="UP001144280">
    <property type="component" value="Unassembled WGS sequence"/>
</dbReference>
<keyword evidence="1" id="KW-0812">Transmembrane</keyword>
<organism evidence="3 4">
    <name type="scientific">Phytohabitans aurantiacus</name>
    <dbReference type="NCBI Taxonomy" id="3016789"/>
    <lineage>
        <taxon>Bacteria</taxon>
        <taxon>Bacillati</taxon>
        <taxon>Actinomycetota</taxon>
        <taxon>Actinomycetes</taxon>
        <taxon>Micromonosporales</taxon>
        <taxon>Micromonosporaceae</taxon>
    </lineage>
</organism>
<comment type="caution">
    <text evidence="3">The sequence shown here is derived from an EMBL/GenBank/DDBJ whole genome shotgun (WGS) entry which is preliminary data.</text>
</comment>
<protein>
    <recommendedName>
        <fullName evidence="5">DUF916 domain-containing protein</fullName>
    </recommendedName>
</protein>
<proteinExistence type="predicted"/>
<dbReference type="RefSeq" id="WP_281900070.1">
    <property type="nucleotide sequence ID" value="NZ_BSDI01000029.1"/>
</dbReference>
<gene>
    <name evidence="3" type="ORF">Pa4123_52930</name>
</gene>
<evidence type="ECO:0000313" key="3">
    <source>
        <dbReference type="EMBL" id="GLI00018.1"/>
    </source>
</evidence>
<accession>A0ABQ5R1F3</accession>
<feature type="chain" id="PRO_5046299344" description="DUF916 domain-containing protein" evidence="2">
    <location>
        <begin position="26"/>
        <end position="346"/>
    </location>
</feature>
<name>A0ABQ5R1F3_9ACTN</name>
<keyword evidence="4" id="KW-1185">Reference proteome</keyword>
<evidence type="ECO:0000313" key="4">
    <source>
        <dbReference type="Proteomes" id="UP001144280"/>
    </source>
</evidence>
<evidence type="ECO:0000256" key="1">
    <source>
        <dbReference type="SAM" id="Phobius"/>
    </source>
</evidence>
<sequence>MFRSLLATLGAVLAAVPLAPSGAMAAPTPTAPTLTWAVQPANQQGPDGRRWITHTLDAGQVMTERLAVRNFSNRAAVFSLKAADGYLTDNGRFNMLPSNQASVDGGTWIQVQDKVSVGANETKVVPFTITVPRDAKPGDHPAGIAATVTATGGTVAVESRVGFRVMMRVSGTVTAALTVDDLTATYRHSWNPFAAGSVRVRYTTKNDGSVAVTGTGEVATAELGGLTESGARSQVEQTLPGGTRQVDIRVDGVWGLGRLRTTVDLTPAVLDDDKSGAEIRPASASVTVWTLPWSQLLLAALLVAAAFAIRAVDRRRRQRLARLLADARDEGRAEARSDKALEQKHS</sequence>
<keyword evidence="2" id="KW-0732">Signal</keyword>